<name>A0A9X0BWH6_9EURO</name>
<evidence type="ECO:0000313" key="2">
    <source>
        <dbReference type="Proteomes" id="UP001147760"/>
    </source>
</evidence>
<dbReference type="EMBL" id="JAPWDO010000001">
    <property type="protein sequence ID" value="KAJ5487333.1"/>
    <property type="molecule type" value="Genomic_DNA"/>
</dbReference>
<evidence type="ECO:0000313" key="1">
    <source>
        <dbReference type="EMBL" id="KAJ5487333.1"/>
    </source>
</evidence>
<keyword evidence="2" id="KW-1185">Reference proteome</keyword>
<reference evidence="1" key="1">
    <citation type="submission" date="2022-12" db="EMBL/GenBank/DDBJ databases">
        <authorList>
            <person name="Petersen C."/>
        </authorList>
    </citation>
    <scope>NUCLEOTIDE SEQUENCE</scope>
    <source>
        <strain evidence="1">IBT 17660</strain>
    </source>
</reference>
<gene>
    <name evidence="1" type="ORF">N7530_001633</name>
</gene>
<reference evidence="1" key="2">
    <citation type="journal article" date="2023" name="IMA Fungus">
        <title>Comparative genomic study of the Penicillium genus elucidates a diverse pangenome and 15 lateral gene transfer events.</title>
        <authorList>
            <person name="Petersen C."/>
            <person name="Sorensen T."/>
            <person name="Nielsen M.R."/>
            <person name="Sondergaard T.E."/>
            <person name="Sorensen J.L."/>
            <person name="Fitzpatrick D.A."/>
            <person name="Frisvad J.C."/>
            <person name="Nielsen K.L."/>
        </authorList>
    </citation>
    <scope>NUCLEOTIDE SEQUENCE</scope>
    <source>
        <strain evidence="1">IBT 17660</strain>
    </source>
</reference>
<dbReference type="Proteomes" id="UP001147760">
    <property type="component" value="Unassembled WGS sequence"/>
</dbReference>
<accession>A0A9X0BWH6</accession>
<dbReference type="AlphaFoldDB" id="A0A9X0BWH6"/>
<sequence>MTENETPTDRSHVVRVIRGTLERPQRQPLVRELPRVSVPSVRKRPLISLVKLYIPAYRKDVRTAFERKKVATMHVLSLYHARFEKRTGLYAGLMKTDVVLRSQFKPDDIKAGLGPQAPVPAEGRAYLKSDNNGEQGAAYMGCGNRPQCACT</sequence>
<organism evidence="1 2">
    <name type="scientific">Penicillium desertorum</name>
    <dbReference type="NCBI Taxonomy" id="1303715"/>
    <lineage>
        <taxon>Eukaryota</taxon>
        <taxon>Fungi</taxon>
        <taxon>Dikarya</taxon>
        <taxon>Ascomycota</taxon>
        <taxon>Pezizomycotina</taxon>
        <taxon>Eurotiomycetes</taxon>
        <taxon>Eurotiomycetidae</taxon>
        <taxon>Eurotiales</taxon>
        <taxon>Aspergillaceae</taxon>
        <taxon>Penicillium</taxon>
    </lineage>
</organism>
<protein>
    <submittedName>
        <fullName evidence="1">Uncharacterized protein</fullName>
    </submittedName>
</protein>
<comment type="caution">
    <text evidence="1">The sequence shown here is derived from an EMBL/GenBank/DDBJ whole genome shotgun (WGS) entry which is preliminary data.</text>
</comment>
<dbReference type="OrthoDB" id="10434630at2759"/>
<proteinExistence type="predicted"/>